<dbReference type="GO" id="GO:0015990">
    <property type="term" value="P:electron transport coupled proton transport"/>
    <property type="evidence" value="ECO:0007669"/>
    <property type="project" value="TreeGrafter"/>
</dbReference>
<dbReference type="InterPro" id="IPR006137">
    <property type="entry name" value="NADH_UbQ_OxRdtase-like_20kDa"/>
</dbReference>
<comment type="catalytic activity">
    <reaction evidence="12 13">
        <text>a quinone + NADH + 5 H(+)(in) = a quinol + NAD(+) + 4 H(+)(out)</text>
        <dbReference type="Rhea" id="RHEA:57888"/>
        <dbReference type="ChEBI" id="CHEBI:15378"/>
        <dbReference type="ChEBI" id="CHEBI:24646"/>
        <dbReference type="ChEBI" id="CHEBI:57540"/>
        <dbReference type="ChEBI" id="CHEBI:57945"/>
        <dbReference type="ChEBI" id="CHEBI:132124"/>
    </reaction>
</comment>
<dbReference type="EC" id="7.1.1.-" evidence="13"/>
<dbReference type="EMBL" id="QWLB01000048">
    <property type="protein sequence ID" value="RIH91301.1"/>
    <property type="molecule type" value="Genomic_DNA"/>
</dbReference>
<keyword evidence="11 13" id="KW-0472">Membrane</keyword>
<protein>
    <recommendedName>
        <fullName evidence="13">NADH-quinone oxidoreductase subunit B</fullName>
        <ecNumber evidence="13">7.1.1.-</ecNumber>
    </recommendedName>
    <alternativeName>
        <fullName evidence="13">NADH dehydrogenase I subunit B</fullName>
    </alternativeName>
    <alternativeName>
        <fullName evidence="13">NDH-1 subunit B</fullName>
    </alternativeName>
</protein>
<organism evidence="16 17">
    <name type="scientific">Meiothermus granaticius NBRC 107808</name>
    <dbReference type="NCBI Taxonomy" id="1227551"/>
    <lineage>
        <taxon>Bacteria</taxon>
        <taxon>Thermotogati</taxon>
        <taxon>Deinococcota</taxon>
        <taxon>Deinococci</taxon>
        <taxon>Thermales</taxon>
        <taxon>Thermaceae</taxon>
        <taxon>Meiothermus</taxon>
    </lineage>
</organism>
<dbReference type="PANTHER" id="PTHR11995">
    <property type="entry name" value="NADH DEHYDROGENASE"/>
    <property type="match status" value="1"/>
</dbReference>
<evidence type="ECO:0000256" key="12">
    <source>
        <dbReference type="ARBA" id="ARBA00047712"/>
    </source>
</evidence>
<dbReference type="PROSITE" id="PS01150">
    <property type="entry name" value="COMPLEX1_20K"/>
    <property type="match status" value="1"/>
</dbReference>
<evidence type="ECO:0000256" key="14">
    <source>
        <dbReference type="RuleBase" id="RU004464"/>
    </source>
</evidence>
<keyword evidence="4 13" id="KW-0004">4Fe-4S</keyword>
<reference evidence="16 17" key="1">
    <citation type="submission" date="2018-08" db="EMBL/GenBank/DDBJ databases">
        <title>Meiothermus granaticius genome AF-68 sequencing project.</title>
        <authorList>
            <person name="Da Costa M.S."/>
            <person name="Albuquerque L."/>
            <person name="Raposo P."/>
            <person name="Froufe H.J.C."/>
            <person name="Barroso C.S."/>
            <person name="Egas C."/>
        </authorList>
    </citation>
    <scope>NUCLEOTIDE SEQUENCE [LARGE SCALE GENOMIC DNA]</scope>
    <source>
        <strain evidence="16 17">AF-68</strain>
    </source>
</reference>
<evidence type="ECO:0000313" key="16">
    <source>
        <dbReference type="EMBL" id="RIH91301.1"/>
    </source>
</evidence>
<dbReference type="AlphaFoldDB" id="A0A399F9I9"/>
<dbReference type="GO" id="GO:0005886">
    <property type="term" value="C:plasma membrane"/>
    <property type="evidence" value="ECO:0007669"/>
    <property type="project" value="UniProtKB-SubCell"/>
</dbReference>
<evidence type="ECO:0000256" key="5">
    <source>
        <dbReference type="ARBA" id="ARBA00022719"/>
    </source>
</evidence>
<name>A0A399F9I9_9DEIN</name>
<keyword evidence="10 13" id="KW-0520">NAD</keyword>
<dbReference type="RefSeq" id="WP_119358241.1">
    <property type="nucleotide sequence ID" value="NZ_BJXM01000003.1"/>
</dbReference>
<evidence type="ECO:0000313" key="17">
    <source>
        <dbReference type="Proteomes" id="UP000266178"/>
    </source>
</evidence>
<evidence type="ECO:0000256" key="7">
    <source>
        <dbReference type="ARBA" id="ARBA00022967"/>
    </source>
</evidence>
<keyword evidence="7 13" id="KW-1278">Translocase</keyword>
<keyword evidence="9 13" id="KW-0411">Iron-sulfur</keyword>
<dbReference type="OrthoDB" id="9786737at2"/>
<comment type="cofactor">
    <cofactor evidence="13">
        <name>[4Fe-4S] cluster</name>
        <dbReference type="ChEBI" id="CHEBI:49883"/>
    </cofactor>
    <text evidence="13">Binds 1 [4Fe-4S] cluster.</text>
</comment>
<evidence type="ECO:0000259" key="15">
    <source>
        <dbReference type="Pfam" id="PF01058"/>
    </source>
</evidence>
<dbReference type="GO" id="GO:0009060">
    <property type="term" value="P:aerobic respiration"/>
    <property type="evidence" value="ECO:0007669"/>
    <property type="project" value="TreeGrafter"/>
</dbReference>
<dbReference type="InterPro" id="IPR006138">
    <property type="entry name" value="NADH_UQ_OxRdtase_20Kd_su"/>
</dbReference>
<sequence length="180" mass="19951">MATIADLFTKDVQELENAGILFTTLEKLVAWGRSNSLWPATFGLACCAIEMMASTDARNDLSRFGSEVFRASPRQADVMIVAGRLSKKMAPVLRRVYDQMPDPKWVISMGACASSGGMFNNYAIVQNVDSVVPVDVFVPGCPPRPEALIYGFMQLQKKIQGRARDDQGRKLPAVEAWKRY</sequence>
<comment type="similarity">
    <text evidence="2 13 14">Belongs to the complex I 20 kDa subunit family.</text>
</comment>
<evidence type="ECO:0000256" key="4">
    <source>
        <dbReference type="ARBA" id="ARBA00022485"/>
    </source>
</evidence>
<evidence type="ECO:0000256" key="6">
    <source>
        <dbReference type="ARBA" id="ARBA00022723"/>
    </source>
</evidence>
<dbReference type="GO" id="GO:0045271">
    <property type="term" value="C:respiratory chain complex I"/>
    <property type="evidence" value="ECO:0007669"/>
    <property type="project" value="TreeGrafter"/>
</dbReference>
<feature type="binding site" evidence="13">
    <location>
        <position position="47"/>
    </location>
    <ligand>
        <name>[4Fe-4S] cluster</name>
        <dbReference type="ChEBI" id="CHEBI:49883"/>
    </ligand>
</feature>
<dbReference type="GO" id="GO:0005506">
    <property type="term" value="F:iron ion binding"/>
    <property type="evidence" value="ECO:0007669"/>
    <property type="project" value="UniProtKB-UniRule"/>
</dbReference>
<dbReference type="GO" id="GO:0050136">
    <property type="term" value="F:NADH dehydrogenase (quinone) (non-electrogenic) activity"/>
    <property type="evidence" value="ECO:0007669"/>
    <property type="project" value="UniProtKB-UniRule"/>
</dbReference>
<feature type="domain" description="NADH:ubiquinone oxidoreductase-like 20kDa subunit" evidence="15">
    <location>
        <begin position="46"/>
        <end position="155"/>
    </location>
</feature>
<gene>
    <name evidence="16" type="primary">nqo6</name>
    <name evidence="13" type="synonym">nuoB</name>
    <name evidence="16" type="ORF">Mgrana_02794</name>
</gene>
<dbReference type="HAMAP" id="MF_01356">
    <property type="entry name" value="NDH1_NuoB"/>
    <property type="match status" value="1"/>
</dbReference>
<keyword evidence="5 13" id="KW-0874">Quinone</keyword>
<keyword evidence="8 13" id="KW-0408">Iron</keyword>
<comment type="subunit">
    <text evidence="13">NDH-1 is composed of 15 different subunits. Subunits NuoB, C, D, E, F, and G constitute the peripheral sector of the complex.</text>
</comment>
<evidence type="ECO:0000256" key="10">
    <source>
        <dbReference type="ARBA" id="ARBA00023027"/>
    </source>
</evidence>
<comment type="function">
    <text evidence="13">NDH-1 shuttles electrons from NADH, via FMN and iron-sulfur (Fe-S) centers, to quinones in the respiratory chain. The immediate electron acceptor for the enzyme in this species is believed to be a menaquinone. Couples the redox reaction to proton translocation (for every two electrons transferred, four hydrogen ions are translocated across the cytoplasmic membrane), and thus conserves the redox energy in a proton gradient.</text>
</comment>
<evidence type="ECO:0000256" key="13">
    <source>
        <dbReference type="HAMAP-Rule" id="MF_01356"/>
    </source>
</evidence>
<dbReference type="NCBIfam" id="NF005012">
    <property type="entry name" value="PRK06411.1"/>
    <property type="match status" value="1"/>
</dbReference>
<proteinExistence type="inferred from homology"/>
<evidence type="ECO:0000256" key="3">
    <source>
        <dbReference type="ARBA" id="ARBA00022475"/>
    </source>
</evidence>
<keyword evidence="13" id="KW-0813">Transport</keyword>
<keyword evidence="3 13" id="KW-1003">Cell membrane</keyword>
<dbReference type="Gene3D" id="3.40.50.12280">
    <property type="match status" value="1"/>
</dbReference>
<dbReference type="Proteomes" id="UP000266178">
    <property type="component" value="Unassembled WGS sequence"/>
</dbReference>
<feature type="binding site" evidence="13">
    <location>
        <position position="112"/>
    </location>
    <ligand>
        <name>[4Fe-4S] cluster</name>
        <dbReference type="ChEBI" id="CHEBI:49883"/>
    </ligand>
</feature>
<dbReference type="NCBIfam" id="TIGR01957">
    <property type="entry name" value="nuoB_fam"/>
    <property type="match status" value="1"/>
</dbReference>
<dbReference type="Pfam" id="PF01058">
    <property type="entry name" value="Oxidored_q6"/>
    <property type="match status" value="1"/>
</dbReference>
<feature type="binding site" evidence="13">
    <location>
        <position position="141"/>
    </location>
    <ligand>
        <name>[4Fe-4S] cluster</name>
        <dbReference type="ChEBI" id="CHEBI:49883"/>
    </ligand>
</feature>
<dbReference type="PANTHER" id="PTHR11995:SF14">
    <property type="entry name" value="NADH DEHYDROGENASE [UBIQUINONE] IRON-SULFUR PROTEIN 7, MITOCHONDRIAL"/>
    <property type="match status" value="1"/>
</dbReference>
<keyword evidence="17" id="KW-1185">Reference proteome</keyword>
<keyword evidence="6 13" id="KW-0479">Metal-binding</keyword>
<evidence type="ECO:0000256" key="9">
    <source>
        <dbReference type="ARBA" id="ARBA00023014"/>
    </source>
</evidence>
<dbReference type="GO" id="GO:0008137">
    <property type="term" value="F:NADH dehydrogenase (ubiquinone) activity"/>
    <property type="evidence" value="ECO:0007669"/>
    <property type="project" value="InterPro"/>
</dbReference>
<dbReference type="SUPFAM" id="SSF56770">
    <property type="entry name" value="HydA/Nqo6-like"/>
    <property type="match status" value="1"/>
</dbReference>
<dbReference type="FunFam" id="3.40.50.12280:FF:000004">
    <property type="entry name" value="NADH-quinone oxidoreductase subunit B"/>
    <property type="match status" value="1"/>
</dbReference>
<comment type="subcellular location">
    <subcellularLocation>
        <location evidence="1 13">Cell membrane</location>
        <topology evidence="1 13">Peripheral membrane protein</topology>
        <orientation evidence="1 13">Cytoplasmic side</orientation>
    </subcellularLocation>
</comment>
<evidence type="ECO:0000256" key="8">
    <source>
        <dbReference type="ARBA" id="ARBA00023004"/>
    </source>
</evidence>
<comment type="caution">
    <text evidence="16">The sequence shown here is derived from an EMBL/GenBank/DDBJ whole genome shotgun (WGS) entry which is preliminary data.</text>
</comment>
<evidence type="ECO:0000256" key="11">
    <source>
        <dbReference type="ARBA" id="ARBA00023136"/>
    </source>
</evidence>
<dbReference type="GO" id="GO:0051539">
    <property type="term" value="F:4 iron, 4 sulfur cluster binding"/>
    <property type="evidence" value="ECO:0007669"/>
    <property type="project" value="UniProtKB-KW"/>
</dbReference>
<evidence type="ECO:0000256" key="2">
    <source>
        <dbReference type="ARBA" id="ARBA00009173"/>
    </source>
</evidence>
<evidence type="ECO:0000256" key="1">
    <source>
        <dbReference type="ARBA" id="ARBA00004413"/>
    </source>
</evidence>
<keyword evidence="16" id="KW-0560">Oxidoreductase</keyword>
<dbReference type="GO" id="GO:0048038">
    <property type="term" value="F:quinone binding"/>
    <property type="evidence" value="ECO:0007669"/>
    <property type="project" value="UniProtKB-KW"/>
</dbReference>
<feature type="binding site" evidence="13">
    <location>
        <position position="46"/>
    </location>
    <ligand>
        <name>[4Fe-4S] cluster</name>
        <dbReference type="ChEBI" id="CHEBI:49883"/>
    </ligand>
</feature>
<accession>A0A399F9I9</accession>